<evidence type="ECO:0000256" key="1">
    <source>
        <dbReference type="SAM" id="MobiDB-lite"/>
    </source>
</evidence>
<keyword evidence="4" id="KW-1185">Reference proteome</keyword>
<keyword evidence="2" id="KW-1133">Transmembrane helix</keyword>
<feature type="transmembrane region" description="Helical" evidence="2">
    <location>
        <begin position="128"/>
        <end position="147"/>
    </location>
</feature>
<protein>
    <submittedName>
        <fullName evidence="3">Uncharacterized protein</fullName>
    </submittedName>
</protein>
<gene>
    <name evidence="3" type="ORF">KFE25_002799</name>
</gene>
<keyword evidence="2" id="KW-0812">Transmembrane</keyword>
<feature type="region of interest" description="Disordered" evidence="1">
    <location>
        <begin position="1"/>
        <end position="21"/>
    </location>
</feature>
<name>A0A8J5XJH6_DIALT</name>
<sequence length="748" mass="80196">MLPARRRPPAQAAPAARPGAAGSAQVAAALRAHARRLHLSDAQHESARSVHARIAALLAMRRRRWRRVQLPIISGGALLVMASIVWVGTAYATALVPPRWATLLVLPGVTMLSLALQPHDVRGTRACAGLYAVMLLAVALNEMLRALQLRHWRVARACFEASAAGRESACARGAISAFTIAGGCAFAGVMLHVLVRGSLARLWHTAAVAFGFFSAAMLADAAIDTEVHAYHVASGVLLAALAVLTAAWPALRPRLSHSVFKRLDGISAAAGIAELLNGVKATDVLQAAANSFRAVRMDEFLFEHILPASPAPAAPPKGGGPCSTCPRVPTARARARVVPIDVELGNAALGDEAVAEPRDGDTERSGARSNWSASGVCARARSPMGTPRRLRAATVHSCGSGSGSADDVPPCVEFGAGAFIASQRAALGGVDAFVSHSWHDDPVDKWEALQAWRAEFLAAHKREPHIWFDRCCIDQADITAQLPSLPVYLAGCNTLLVLLGPTYLQRLWCVVELFVFYQTHLPEPPEGRTHFVTLRDRSADARSPPSPGAPDERGRALREVEATRCTVLSAARQFDVREASATLADDQARLLAVIEGSGEGFDEFNAWTRSLVIRKVEEDTEWRMLDVGRQQRWTWDDAGAAGGHGSFARPSYASARSNGTPSPALADRFFRASRISGAWLPSPRFAGRASSPGTLRQARVREASALWPGRARPPVAILQHTLVGQRWQPSEPAVDVRTAARRAGWHRG</sequence>
<feature type="region of interest" description="Disordered" evidence="1">
    <location>
        <begin position="536"/>
        <end position="556"/>
    </location>
</feature>
<dbReference type="Proteomes" id="UP000751190">
    <property type="component" value="Unassembled WGS sequence"/>
</dbReference>
<feature type="transmembrane region" description="Helical" evidence="2">
    <location>
        <begin position="202"/>
        <end position="223"/>
    </location>
</feature>
<feature type="transmembrane region" description="Helical" evidence="2">
    <location>
        <begin position="70"/>
        <end position="94"/>
    </location>
</feature>
<proteinExistence type="predicted"/>
<dbReference type="AlphaFoldDB" id="A0A8J5XJH6"/>
<organism evidence="3 4">
    <name type="scientific">Diacronema lutheri</name>
    <name type="common">Unicellular marine alga</name>
    <name type="synonym">Monochrysis lutheri</name>
    <dbReference type="NCBI Taxonomy" id="2081491"/>
    <lineage>
        <taxon>Eukaryota</taxon>
        <taxon>Haptista</taxon>
        <taxon>Haptophyta</taxon>
        <taxon>Pavlovophyceae</taxon>
        <taxon>Pavlovales</taxon>
        <taxon>Pavlovaceae</taxon>
        <taxon>Diacronema</taxon>
    </lineage>
</organism>
<evidence type="ECO:0000256" key="2">
    <source>
        <dbReference type="SAM" id="Phobius"/>
    </source>
</evidence>
<comment type="caution">
    <text evidence="3">The sequence shown here is derived from an EMBL/GenBank/DDBJ whole genome shotgun (WGS) entry which is preliminary data.</text>
</comment>
<reference evidence="3" key="1">
    <citation type="submission" date="2021-05" db="EMBL/GenBank/DDBJ databases">
        <title>The genome of the haptophyte Pavlova lutheri (Diacronema luteri, Pavlovales) - a model for lipid biosynthesis in eukaryotic algae.</title>
        <authorList>
            <person name="Hulatt C.J."/>
            <person name="Posewitz M.C."/>
        </authorList>
    </citation>
    <scope>NUCLEOTIDE SEQUENCE</scope>
    <source>
        <strain evidence="3">NIVA-4/92</strain>
    </source>
</reference>
<feature type="compositionally biased region" description="Low complexity" evidence="1">
    <location>
        <begin position="9"/>
        <end position="21"/>
    </location>
</feature>
<feature type="region of interest" description="Disordered" evidence="1">
    <location>
        <begin position="351"/>
        <end position="370"/>
    </location>
</feature>
<feature type="transmembrane region" description="Helical" evidence="2">
    <location>
        <begin position="229"/>
        <end position="251"/>
    </location>
</feature>
<keyword evidence="2" id="KW-0472">Membrane</keyword>
<evidence type="ECO:0000313" key="3">
    <source>
        <dbReference type="EMBL" id="KAG8465492.1"/>
    </source>
</evidence>
<feature type="transmembrane region" description="Helical" evidence="2">
    <location>
        <begin position="174"/>
        <end position="195"/>
    </location>
</feature>
<evidence type="ECO:0000313" key="4">
    <source>
        <dbReference type="Proteomes" id="UP000751190"/>
    </source>
</evidence>
<dbReference type="EMBL" id="JAGTXO010000010">
    <property type="protein sequence ID" value="KAG8465492.1"/>
    <property type="molecule type" value="Genomic_DNA"/>
</dbReference>
<feature type="compositionally biased region" description="Basic and acidic residues" evidence="1">
    <location>
        <begin position="355"/>
        <end position="366"/>
    </location>
</feature>
<accession>A0A8J5XJH6</accession>